<dbReference type="EMBL" id="ML208695">
    <property type="protein sequence ID" value="TFK61104.1"/>
    <property type="molecule type" value="Genomic_DNA"/>
</dbReference>
<name>A0ACD3A621_9AGAR</name>
<gene>
    <name evidence="1" type="ORF">BDN72DRAFT_478324</name>
</gene>
<evidence type="ECO:0000313" key="2">
    <source>
        <dbReference type="Proteomes" id="UP000308600"/>
    </source>
</evidence>
<keyword evidence="2" id="KW-1185">Reference proteome</keyword>
<proteinExistence type="predicted"/>
<evidence type="ECO:0000313" key="1">
    <source>
        <dbReference type="EMBL" id="TFK61104.1"/>
    </source>
</evidence>
<protein>
    <submittedName>
        <fullName evidence="1">Uncharacterized protein</fullName>
    </submittedName>
</protein>
<reference evidence="1 2" key="1">
    <citation type="journal article" date="2019" name="Nat. Ecol. Evol.">
        <title>Megaphylogeny resolves global patterns of mushroom evolution.</title>
        <authorList>
            <person name="Varga T."/>
            <person name="Krizsan K."/>
            <person name="Foldi C."/>
            <person name="Dima B."/>
            <person name="Sanchez-Garcia M."/>
            <person name="Sanchez-Ramirez S."/>
            <person name="Szollosi G.J."/>
            <person name="Szarkandi J.G."/>
            <person name="Papp V."/>
            <person name="Albert L."/>
            <person name="Andreopoulos W."/>
            <person name="Angelini C."/>
            <person name="Antonin V."/>
            <person name="Barry K.W."/>
            <person name="Bougher N.L."/>
            <person name="Buchanan P."/>
            <person name="Buyck B."/>
            <person name="Bense V."/>
            <person name="Catcheside P."/>
            <person name="Chovatia M."/>
            <person name="Cooper J."/>
            <person name="Damon W."/>
            <person name="Desjardin D."/>
            <person name="Finy P."/>
            <person name="Geml J."/>
            <person name="Haridas S."/>
            <person name="Hughes K."/>
            <person name="Justo A."/>
            <person name="Karasinski D."/>
            <person name="Kautmanova I."/>
            <person name="Kiss B."/>
            <person name="Kocsube S."/>
            <person name="Kotiranta H."/>
            <person name="LaButti K.M."/>
            <person name="Lechner B.E."/>
            <person name="Liimatainen K."/>
            <person name="Lipzen A."/>
            <person name="Lukacs Z."/>
            <person name="Mihaltcheva S."/>
            <person name="Morgado L.N."/>
            <person name="Niskanen T."/>
            <person name="Noordeloos M.E."/>
            <person name="Ohm R.A."/>
            <person name="Ortiz-Santana B."/>
            <person name="Ovrebo C."/>
            <person name="Racz N."/>
            <person name="Riley R."/>
            <person name="Savchenko A."/>
            <person name="Shiryaev A."/>
            <person name="Soop K."/>
            <person name="Spirin V."/>
            <person name="Szebenyi C."/>
            <person name="Tomsovsky M."/>
            <person name="Tulloss R.E."/>
            <person name="Uehling J."/>
            <person name="Grigoriev I.V."/>
            <person name="Vagvolgyi C."/>
            <person name="Papp T."/>
            <person name="Martin F.M."/>
            <person name="Miettinen O."/>
            <person name="Hibbett D.S."/>
            <person name="Nagy L.G."/>
        </authorList>
    </citation>
    <scope>NUCLEOTIDE SEQUENCE [LARGE SCALE GENOMIC DNA]</scope>
    <source>
        <strain evidence="1 2">NL-1719</strain>
    </source>
</reference>
<accession>A0ACD3A621</accession>
<dbReference type="Proteomes" id="UP000308600">
    <property type="component" value="Unassembled WGS sequence"/>
</dbReference>
<sequence length="131" mass="14877">MTTESKTTRPSRAVRRNSSGIVWTTEGCQTTPTQIWYVFGFSHPRQNPASISGCPQAKGRSLDSSRKQEYVAPDKLHSFSPHLLSFRWPNSPCKNVHENPAFKPERRLDYKLRLGKPASSLHPKLMIILTD</sequence>
<organism evidence="1 2">
    <name type="scientific">Pluteus cervinus</name>
    <dbReference type="NCBI Taxonomy" id="181527"/>
    <lineage>
        <taxon>Eukaryota</taxon>
        <taxon>Fungi</taxon>
        <taxon>Dikarya</taxon>
        <taxon>Basidiomycota</taxon>
        <taxon>Agaricomycotina</taxon>
        <taxon>Agaricomycetes</taxon>
        <taxon>Agaricomycetidae</taxon>
        <taxon>Agaricales</taxon>
        <taxon>Pluteineae</taxon>
        <taxon>Pluteaceae</taxon>
        <taxon>Pluteus</taxon>
    </lineage>
</organism>